<name>A0A955RXD2_UNCKA</name>
<feature type="region of interest" description="Disordered" evidence="1">
    <location>
        <begin position="176"/>
        <end position="212"/>
    </location>
</feature>
<keyword evidence="2" id="KW-0812">Transmembrane</keyword>
<reference evidence="3" key="2">
    <citation type="journal article" date="2021" name="Microbiome">
        <title>Successional dynamics and alternative stable states in a saline activated sludge microbial community over 9 years.</title>
        <authorList>
            <person name="Wang Y."/>
            <person name="Ye J."/>
            <person name="Ju F."/>
            <person name="Liu L."/>
            <person name="Boyd J.A."/>
            <person name="Deng Y."/>
            <person name="Parks D.H."/>
            <person name="Jiang X."/>
            <person name="Yin X."/>
            <person name="Woodcroft B.J."/>
            <person name="Tyson G.W."/>
            <person name="Hugenholtz P."/>
            <person name="Polz M.F."/>
            <person name="Zhang T."/>
        </authorList>
    </citation>
    <scope>NUCLEOTIDE SEQUENCE</scope>
    <source>
        <strain evidence="3">HKST-UBA02</strain>
    </source>
</reference>
<comment type="caution">
    <text evidence="3">The sequence shown here is derived from an EMBL/GenBank/DDBJ whole genome shotgun (WGS) entry which is preliminary data.</text>
</comment>
<keyword evidence="2" id="KW-0472">Membrane</keyword>
<dbReference type="AlphaFoldDB" id="A0A955RXD2"/>
<dbReference type="InterPro" id="IPR045584">
    <property type="entry name" value="Pilin-like"/>
</dbReference>
<dbReference type="NCBIfam" id="TIGR02532">
    <property type="entry name" value="IV_pilin_GFxxxE"/>
    <property type="match status" value="1"/>
</dbReference>
<accession>A0A955RXD2</accession>
<gene>
    <name evidence="3" type="ORF">KC573_04360</name>
</gene>
<sequence length="261" mass="28440">MLYKKISQKDGFTLVELLVVVLLIAILSIIALLIINPRNQREKIYDIQRKREIEQLRVIYEQFYATNLRYPYDSEVCYDTPVDNGDGSCSCSLCGLESDPGTFSDILQRLYCDPQHPVREYIYQYDCASATPGWYKIYASLIEEPGGRSQYACNYGVTNLLTTDLDPYPNACYTGSEEAGPTGAPTGAPTIPPPLPSNTPAPTNTPTPTPGPQCPPAGPNYCHQGGICNICGTVANCQTPGSCDNPNVLYLDSACANACTP</sequence>
<organism evidence="3 4">
    <name type="scientific">candidate division WWE3 bacterium</name>
    <dbReference type="NCBI Taxonomy" id="2053526"/>
    <lineage>
        <taxon>Bacteria</taxon>
        <taxon>Katanobacteria</taxon>
    </lineage>
</organism>
<evidence type="ECO:0000256" key="2">
    <source>
        <dbReference type="SAM" id="Phobius"/>
    </source>
</evidence>
<evidence type="ECO:0000313" key="3">
    <source>
        <dbReference type="EMBL" id="MCA9398037.1"/>
    </source>
</evidence>
<keyword evidence="2" id="KW-1133">Transmembrane helix</keyword>
<dbReference type="Pfam" id="PF07963">
    <property type="entry name" value="N_methyl"/>
    <property type="match status" value="1"/>
</dbReference>
<feature type="transmembrane region" description="Helical" evidence="2">
    <location>
        <begin position="12"/>
        <end position="35"/>
    </location>
</feature>
<feature type="compositionally biased region" description="Pro residues" evidence="1">
    <location>
        <begin position="190"/>
        <end position="212"/>
    </location>
</feature>
<evidence type="ECO:0000313" key="4">
    <source>
        <dbReference type="Proteomes" id="UP000699691"/>
    </source>
</evidence>
<dbReference type="Proteomes" id="UP000699691">
    <property type="component" value="Unassembled WGS sequence"/>
</dbReference>
<dbReference type="SUPFAM" id="SSF54523">
    <property type="entry name" value="Pili subunits"/>
    <property type="match status" value="1"/>
</dbReference>
<reference evidence="3" key="1">
    <citation type="submission" date="2020-04" db="EMBL/GenBank/DDBJ databases">
        <authorList>
            <person name="Zhang T."/>
        </authorList>
    </citation>
    <scope>NUCLEOTIDE SEQUENCE</scope>
    <source>
        <strain evidence="3">HKST-UBA02</strain>
    </source>
</reference>
<feature type="compositionally biased region" description="Low complexity" evidence="1">
    <location>
        <begin position="179"/>
        <end position="189"/>
    </location>
</feature>
<dbReference type="EMBL" id="JAGQKY010000255">
    <property type="protein sequence ID" value="MCA9398037.1"/>
    <property type="molecule type" value="Genomic_DNA"/>
</dbReference>
<evidence type="ECO:0000256" key="1">
    <source>
        <dbReference type="SAM" id="MobiDB-lite"/>
    </source>
</evidence>
<protein>
    <submittedName>
        <fullName evidence="3">Prepilin-type N-terminal cleavage/methylation domain-containing protein</fullName>
    </submittedName>
</protein>
<proteinExistence type="predicted"/>
<dbReference type="Gene3D" id="3.30.700.10">
    <property type="entry name" value="Glycoprotein, Type 4 Pilin"/>
    <property type="match status" value="1"/>
</dbReference>
<dbReference type="InterPro" id="IPR012902">
    <property type="entry name" value="N_methyl_site"/>
</dbReference>